<sequence>MKLHKVAAATIKQLPRQHRIALASTSLLLLAAFVWQPSKPITLSTFGANERVDIALSSDLEKLSDMNSEPIGEVVDPKDPEFLVPKDELEQQLQEEVDVSHTHQVASGETLGSIFSQYALPISNMYSLINVNKSIQNLRVGQTIEWSVDDEGQVTEFSVKRSAKITDTFSLTNNGYSYEKVEENGEIKPVVLTGRISGSFYNSAMAAGLTANQIQTLAQKLQWRFDFGREARKGDRFAVTVDREFIDGRAVNKGEVKAIYYLSGKREVFAMRLGDNSFYDADGKSLDRALRRLPLEKRYRISSPFNPTRKHPITGRISPHNGTDFAVPIGTSVLAAGDGVVVKSSKHPLAGNYIVIKHGREYMTRYLHLNKRLVKVGDKVTMGERIAQSGNTGRSTGPHLHYELIKKNRPVNAMKVPLPQAEPVPSKDRKDYLRLASEERQKLLAVMPG</sequence>
<evidence type="ECO:0000256" key="5">
    <source>
        <dbReference type="ARBA" id="ARBA00022801"/>
    </source>
</evidence>
<evidence type="ECO:0000256" key="4">
    <source>
        <dbReference type="ARBA" id="ARBA00022723"/>
    </source>
</evidence>
<evidence type="ECO:0000256" key="3">
    <source>
        <dbReference type="ARBA" id="ARBA00022670"/>
    </source>
</evidence>
<dbReference type="NCBIfam" id="NF008652">
    <property type="entry name" value="PRK11649.1"/>
    <property type="match status" value="1"/>
</dbReference>
<reference evidence="11 12" key="1">
    <citation type="journal article" date="2016" name="Antonie Van Leeuwenhoek">
        <title>Photobacterium sanguinicancri sp. nov. isolated from marine animals.</title>
        <authorList>
            <person name="Gomez-Gil B."/>
            <person name="Roque A."/>
            <person name="Rotllant G."/>
            <person name="Romalde J.L."/>
            <person name="Doce A."/>
            <person name="Eggermont M."/>
            <person name="Defoirdt T."/>
        </authorList>
    </citation>
    <scope>NUCLEOTIDE SEQUENCE [LARGE SCALE GENOMIC DNA]</scope>
    <source>
        <strain evidence="11 12">CAIM 1827</strain>
    </source>
</reference>
<dbReference type="GO" id="GO:0042834">
    <property type="term" value="F:peptidoglycan binding"/>
    <property type="evidence" value="ECO:0007669"/>
    <property type="project" value="InterPro"/>
</dbReference>
<evidence type="ECO:0000256" key="8">
    <source>
        <dbReference type="ARBA" id="ARBA00060568"/>
    </source>
</evidence>
<evidence type="ECO:0000256" key="6">
    <source>
        <dbReference type="ARBA" id="ARBA00022833"/>
    </source>
</evidence>
<dbReference type="InterPro" id="IPR018392">
    <property type="entry name" value="LysM"/>
</dbReference>
<keyword evidence="3" id="KW-0645">Protease</keyword>
<dbReference type="CDD" id="cd00118">
    <property type="entry name" value="LysM"/>
    <property type="match status" value="1"/>
</dbReference>
<evidence type="ECO:0000259" key="9">
    <source>
        <dbReference type="PROSITE" id="PS51782"/>
    </source>
</evidence>
<dbReference type="Gene3D" id="2.70.70.10">
    <property type="entry name" value="Glucose Permease (Domain IIA)"/>
    <property type="match status" value="1"/>
</dbReference>
<evidence type="ECO:0000256" key="1">
    <source>
        <dbReference type="ARBA" id="ARBA00001947"/>
    </source>
</evidence>
<dbReference type="PANTHER" id="PTHR21666">
    <property type="entry name" value="PEPTIDASE-RELATED"/>
    <property type="match status" value="1"/>
</dbReference>
<protein>
    <submittedName>
        <fullName evidence="10">Murein DD-endopeptidase MepM</fullName>
        <ecNumber evidence="10">3.4.24.-</ecNumber>
    </submittedName>
</protein>
<dbReference type="GO" id="GO:0030313">
    <property type="term" value="C:cell envelope"/>
    <property type="evidence" value="ECO:0007669"/>
    <property type="project" value="UniProtKB-SubCell"/>
</dbReference>
<dbReference type="SUPFAM" id="SSF51261">
    <property type="entry name" value="Duplicated hybrid motif"/>
    <property type="match status" value="1"/>
</dbReference>
<evidence type="ECO:0000256" key="7">
    <source>
        <dbReference type="ARBA" id="ARBA00023049"/>
    </source>
</evidence>
<organism evidence="10 13">
    <name type="scientific">Photobacterium sanguinicancri</name>
    <dbReference type="NCBI Taxonomy" id="875932"/>
    <lineage>
        <taxon>Bacteria</taxon>
        <taxon>Pseudomonadati</taxon>
        <taxon>Pseudomonadota</taxon>
        <taxon>Gammaproteobacteria</taxon>
        <taxon>Vibrionales</taxon>
        <taxon>Vibrionaceae</taxon>
        <taxon>Photobacterium</taxon>
    </lineage>
</organism>
<dbReference type="InterPro" id="IPR007340">
    <property type="entry name" value="LysM_Opacity-associatedA"/>
</dbReference>
<dbReference type="EC" id="3.4.24.-" evidence="10"/>
<dbReference type="InterPro" id="IPR045834">
    <property type="entry name" value="Csd3_N2"/>
</dbReference>
<dbReference type="GO" id="GO:0006508">
    <property type="term" value="P:proteolysis"/>
    <property type="evidence" value="ECO:0007669"/>
    <property type="project" value="UniProtKB-KW"/>
</dbReference>
<dbReference type="Pfam" id="PF08525">
    <property type="entry name" value="OapA_N"/>
    <property type="match status" value="1"/>
</dbReference>
<comment type="pathway">
    <text evidence="8">Cell wall degradation; peptidoglycan degradation.</text>
</comment>
<comment type="cofactor">
    <cofactor evidence="1">
        <name>Zn(2+)</name>
        <dbReference type="ChEBI" id="CHEBI:29105"/>
    </cofactor>
</comment>
<dbReference type="InterPro" id="IPR016047">
    <property type="entry name" value="M23ase_b-sheet_dom"/>
</dbReference>
<dbReference type="RefSeq" id="WP_062689914.1">
    <property type="nucleotide sequence ID" value="NZ_AP024850.1"/>
</dbReference>
<dbReference type="PROSITE" id="PS51782">
    <property type="entry name" value="LYSM"/>
    <property type="match status" value="1"/>
</dbReference>
<proteinExistence type="predicted"/>
<evidence type="ECO:0000256" key="2">
    <source>
        <dbReference type="ARBA" id="ARBA00004196"/>
    </source>
</evidence>
<reference evidence="11" key="2">
    <citation type="submission" date="2017-07" db="EMBL/GenBank/DDBJ databases">
        <authorList>
            <person name="Gomez-Gil B."/>
            <person name="Enciso-Ibarra K."/>
        </authorList>
    </citation>
    <scope>NUCLEOTIDE SEQUENCE</scope>
    <source>
        <strain evidence="11">CAIM 1827</strain>
    </source>
</reference>
<dbReference type="PANTHER" id="PTHR21666:SF292">
    <property type="entry name" value="MUREIN DD-ENDOPEPTIDASE MEPM"/>
    <property type="match status" value="1"/>
</dbReference>
<dbReference type="Proteomes" id="UP000215999">
    <property type="component" value="Unassembled WGS sequence"/>
</dbReference>
<keyword evidence="12" id="KW-1185">Reference proteome</keyword>
<comment type="subcellular location">
    <subcellularLocation>
        <location evidence="2">Cell envelope</location>
    </subcellularLocation>
</comment>
<dbReference type="InterPro" id="IPR011055">
    <property type="entry name" value="Dup_hybrid_motif"/>
</dbReference>
<dbReference type="GO" id="GO:0046872">
    <property type="term" value="F:metal ion binding"/>
    <property type="evidence" value="ECO:0007669"/>
    <property type="project" value="UniProtKB-KW"/>
</dbReference>
<evidence type="ECO:0000313" key="12">
    <source>
        <dbReference type="Proteomes" id="UP000215999"/>
    </source>
</evidence>
<keyword evidence="5 10" id="KW-0378">Hydrolase</keyword>
<reference evidence="10" key="3">
    <citation type="submission" date="2023-07" db="EMBL/GenBank/DDBJ databases">
        <title>Genome content predicts the carbon catabolic preferences of heterotrophic bacteria.</title>
        <authorList>
            <person name="Gralka M."/>
        </authorList>
    </citation>
    <scope>NUCLEOTIDE SEQUENCE</scope>
    <source>
        <strain evidence="10">G2M05</strain>
    </source>
</reference>
<keyword evidence="4" id="KW-0479">Metal-binding</keyword>
<evidence type="ECO:0000313" key="11">
    <source>
        <dbReference type="EMBL" id="OZS43977.1"/>
    </source>
</evidence>
<dbReference type="Pfam" id="PF01551">
    <property type="entry name" value="Peptidase_M23"/>
    <property type="match status" value="1"/>
</dbReference>
<dbReference type="InterPro" id="IPR050570">
    <property type="entry name" value="Cell_wall_metabolism_enzyme"/>
</dbReference>
<dbReference type="FunFam" id="2.70.70.10:FF:000002">
    <property type="entry name" value="Murein DD-endopeptidase MepM"/>
    <property type="match status" value="1"/>
</dbReference>
<evidence type="ECO:0000313" key="13">
    <source>
        <dbReference type="Proteomes" id="UP001170624"/>
    </source>
</evidence>
<dbReference type="SMART" id="SM00257">
    <property type="entry name" value="LysM"/>
    <property type="match status" value="1"/>
</dbReference>
<dbReference type="AlphaFoldDB" id="A0AAW7Y2Q4"/>
<gene>
    <name evidence="10" type="primary">mepM</name>
    <name evidence="11" type="ORF">ASV53_10575</name>
    <name evidence="10" type="ORF">Q4568_00265</name>
</gene>
<feature type="domain" description="LysM" evidence="9">
    <location>
        <begin position="101"/>
        <end position="146"/>
    </location>
</feature>
<dbReference type="EMBL" id="NOIF01000055">
    <property type="protein sequence ID" value="OZS43977.1"/>
    <property type="molecule type" value="Genomic_DNA"/>
</dbReference>
<evidence type="ECO:0000313" key="10">
    <source>
        <dbReference type="EMBL" id="MDO6540940.1"/>
    </source>
</evidence>
<dbReference type="Pfam" id="PF19425">
    <property type="entry name" value="Csd3_N2"/>
    <property type="match status" value="1"/>
</dbReference>
<dbReference type="Pfam" id="PF04225">
    <property type="entry name" value="LysM_OapA"/>
    <property type="match status" value="1"/>
</dbReference>
<comment type="caution">
    <text evidence="10">The sequence shown here is derived from an EMBL/GenBank/DDBJ whole genome shotgun (WGS) entry which is preliminary data.</text>
</comment>
<accession>A0AAW7Y2Q4</accession>
<dbReference type="InterPro" id="IPR013731">
    <property type="entry name" value="OapA_N"/>
</dbReference>
<dbReference type="Proteomes" id="UP001170624">
    <property type="component" value="Unassembled WGS sequence"/>
</dbReference>
<keyword evidence="6" id="KW-0862">Zinc</keyword>
<dbReference type="Gene3D" id="3.10.450.350">
    <property type="match status" value="2"/>
</dbReference>
<keyword evidence="7" id="KW-0482">Metalloprotease</keyword>
<dbReference type="GO" id="GO:0004222">
    <property type="term" value="F:metalloendopeptidase activity"/>
    <property type="evidence" value="ECO:0007669"/>
    <property type="project" value="TreeGrafter"/>
</dbReference>
<name>A0AAW7Y2Q4_9GAMM</name>
<dbReference type="CDD" id="cd12797">
    <property type="entry name" value="M23_peptidase"/>
    <property type="match status" value="1"/>
</dbReference>
<dbReference type="EMBL" id="JAUOPU010000001">
    <property type="protein sequence ID" value="MDO6540940.1"/>
    <property type="molecule type" value="Genomic_DNA"/>
</dbReference>